<dbReference type="EMBL" id="FQYQ01000042">
    <property type="protein sequence ID" value="SHJ70219.1"/>
    <property type="molecule type" value="Genomic_DNA"/>
</dbReference>
<protein>
    <recommendedName>
        <fullName evidence="3">Ig-like domain-containing protein</fullName>
    </recommendedName>
</protein>
<proteinExistence type="predicted"/>
<dbReference type="Proteomes" id="UP000184185">
    <property type="component" value="Unassembled WGS sequence"/>
</dbReference>
<dbReference type="RefSeq" id="WP_159430915.1">
    <property type="nucleotide sequence ID" value="NZ_FQYQ01000042.1"/>
</dbReference>
<evidence type="ECO:0008006" key="3">
    <source>
        <dbReference type="Google" id="ProtNLM"/>
    </source>
</evidence>
<evidence type="ECO:0000313" key="1">
    <source>
        <dbReference type="EMBL" id="SHJ70219.1"/>
    </source>
</evidence>
<sequence>SSEAASYSAAPEDFTSLAIGVEGNVFTATASPSEGVTYQWYEANANNKTAVDDLTAIDGATAATFTLTDNSHDGNYLYVVASKTGYNDKLAVSSEAASYSE</sequence>
<organism evidence="1 2">
    <name type="scientific">Pseudobutyrivibrio xylanivorans DSM 14809</name>
    <dbReference type="NCBI Taxonomy" id="1123012"/>
    <lineage>
        <taxon>Bacteria</taxon>
        <taxon>Bacillati</taxon>
        <taxon>Bacillota</taxon>
        <taxon>Clostridia</taxon>
        <taxon>Lachnospirales</taxon>
        <taxon>Lachnospiraceae</taxon>
        <taxon>Pseudobutyrivibrio</taxon>
    </lineage>
</organism>
<evidence type="ECO:0000313" key="2">
    <source>
        <dbReference type="Proteomes" id="UP000184185"/>
    </source>
</evidence>
<accession>A0A1M6LG95</accession>
<keyword evidence="2" id="KW-1185">Reference proteome</keyword>
<dbReference type="AlphaFoldDB" id="A0A1M6LG95"/>
<reference evidence="1 2" key="1">
    <citation type="submission" date="2016-11" db="EMBL/GenBank/DDBJ databases">
        <authorList>
            <person name="Jaros S."/>
            <person name="Januszkiewicz K."/>
            <person name="Wedrychowicz H."/>
        </authorList>
    </citation>
    <scope>NUCLEOTIDE SEQUENCE [LARGE SCALE GENOMIC DNA]</scope>
    <source>
        <strain evidence="1 2">DSM 14809</strain>
    </source>
</reference>
<dbReference type="Gene3D" id="2.60.40.2700">
    <property type="match status" value="1"/>
</dbReference>
<name>A0A1M6LG95_PSEXY</name>
<feature type="non-terminal residue" evidence="1">
    <location>
        <position position="1"/>
    </location>
</feature>
<gene>
    <name evidence="1" type="ORF">SAMN02745725_03103</name>
</gene>